<dbReference type="Gene3D" id="2.130.10.10">
    <property type="entry name" value="YVTN repeat-like/Quinoprotein amine dehydrogenase"/>
    <property type="match status" value="2"/>
</dbReference>
<dbReference type="EMBL" id="JAKJXP020000003">
    <property type="protein sequence ID" value="KAK7757183.1"/>
    <property type="molecule type" value="Genomic_DNA"/>
</dbReference>
<feature type="region of interest" description="Disordered" evidence="7">
    <location>
        <begin position="761"/>
        <end position="794"/>
    </location>
</feature>
<dbReference type="PROSITE" id="PS50082">
    <property type="entry name" value="WD_REPEATS_2"/>
    <property type="match status" value="3"/>
</dbReference>
<evidence type="ECO:0000256" key="4">
    <source>
        <dbReference type="ARBA" id="ARBA00022786"/>
    </source>
</evidence>
<dbReference type="InterPro" id="IPR051865">
    <property type="entry name" value="WD-repeat_CDT2_adapter"/>
</dbReference>
<evidence type="ECO:0000256" key="6">
    <source>
        <dbReference type="PROSITE-ProRule" id="PRU00221"/>
    </source>
</evidence>
<reference evidence="8 9" key="1">
    <citation type="submission" date="2024-02" db="EMBL/GenBank/DDBJ databases">
        <title>De novo assembly and annotation of 12 fungi associated with fruit tree decline syndrome in Ontario, Canada.</title>
        <authorList>
            <person name="Sulman M."/>
            <person name="Ellouze W."/>
            <person name="Ilyukhin E."/>
        </authorList>
    </citation>
    <scope>NUCLEOTIDE SEQUENCE [LARGE SCALE GENOMIC DNA]</scope>
    <source>
        <strain evidence="8 9">M11/M66-122</strain>
    </source>
</reference>
<feature type="repeat" description="WD" evidence="6">
    <location>
        <begin position="332"/>
        <end position="369"/>
    </location>
</feature>
<evidence type="ECO:0000256" key="2">
    <source>
        <dbReference type="ARBA" id="ARBA00022574"/>
    </source>
</evidence>
<dbReference type="InterPro" id="IPR019775">
    <property type="entry name" value="WD40_repeat_CS"/>
</dbReference>
<feature type="region of interest" description="Disordered" evidence="7">
    <location>
        <begin position="157"/>
        <end position="192"/>
    </location>
</feature>
<evidence type="ECO:0000256" key="1">
    <source>
        <dbReference type="ARBA" id="ARBA00004906"/>
    </source>
</evidence>
<keyword evidence="9" id="KW-1185">Reference proteome</keyword>
<dbReference type="PROSITE" id="PS50294">
    <property type="entry name" value="WD_REPEATS_REGION"/>
    <property type="match status" value="1"/>
</dbReference>
<feature type="compositionally biased region" description="Acidic residues" evidence="7">
    <location>
        <begin position="785"/>
        <end position="794"/>
    </location>
</feature>
<comment type="caution">
    <text evidence="8">The sequence shown here is derived from an EMBL/GenBank/DDBJ whole genome shotgun (WGS) entry which is preliminary data.</text>
</comment>
<evidence type="ECO:0000313" key="9">
    <source>
        <dbReference type="Proteomes" id="UP001320420"/>
    </source>
</evidence>
<accession>A0AAN9UZG2</accession>
<dbReference type="PANTHER" id="PTHR22852">
    <property type="entry name" value="LETHAL 2 DENTICLELESS PROTEIN RETINOIC ACID-REGULATED NUCLEAR MATRIX-ASSOCIATED PROTEIN"/>
    <property type="match status" value="1"/>
</dbReference>
<comment type="similarity">
    <text evidence="5">Belongs to the WD repeat cdt2 family.</text>
</comment>
<dbReference type="InterPro" id="IPR001680">
    <property type="entry name" value="WD40_rpt"/>
</dbReference>
<feature type="repeat" description="WD" evidence="6">
    <location>
        <begin position="721"/>
        <end position="751"/>
    </location>
</feature>
<proteinExistence type="inferred from homology"/>
<dbReference type="SMART" id="SM00320">
    <property type="entry name" value="WD40"/>
    <property type="match status" value="6"/>
</dbReference>
<feature type="compositionally biased region" description="Polar residues" evidence="7">
    <location>
        <begin position="1"/>
        <end position="21"/>
    </location>
</feature>
<feature type="repeat" description="WD" evidence="6">
    <location>
        <begin position="290"/>
        <end position="331"/>
    </location>
</feature>
<feature type="region of interest" description="Disordered" evidence="7">
    <location>
        <begin position="667"/>
        <end position="695"/>
    </location>
</feature>
<dbReference type="PANTHER" id="PTHR22852:SF0">
    <property type="entry name" value="DENTICLELESS PROTEIN HOMOLOG"/>
    <property type="match status" value="1"/>
</dbReference>
<dbReference type="InterPro" id="IPR015943">
    <property type="entry name" value="WD40/YVTN_repeat-like_dom_sf"/>
</dbReference>
<feature type="compositionally biased region" description="Low complexity" evidence="7">
    <location>
        <begin position="136"/>
        <end position="145"/>
    </location>
</feature>
<evidence type="ECO:0000256" key="5">
    <source>
        <dbReference type="ARBA" id="ARBA00038344"/>
    </source>
</evidence>
<keyword evidence="2 6" id="KW-0853">WD repeat</keyword>
<protein>
    <submittedName>
        <fullName evidence="8">Uncharacterized protein</fullName>
    </submittedName>
</protein>
<dbReference type="Pfam" id="PF00400">
    <property type="entry name" value="WD40"/>
    <property type="match status" value="3"/>
</dbReference>
<organism evidence="8 9">
    <name type="scientific">Diatrype stigma</name>
    <dbReference type="NCBI Taxonomy" id="117547"/>
    <lineage>
        <taxon>Eukaryota</taxon>
        <taxon>Fungi</taxon>
        <taxon>Dikarya</taxon>
        <taxon>Ascomycota</taxon>
        <taxon>Pezizomycotina</taxon>
        <taxon>Sordariomycetes</taxon>
        <taxon>Xylariomycetidae</taxon>
        <taxon>Xylariales</taxon>
        <taxon>Diatrypaceae</taxon>
        <taxon>Diatrype</taxon>
    </lineage>
</organism>
<feature type="compositionally biased region" description="Acidic residues" evidence="7">
    <location>
        <begin position="165"/>
        <end position="175"/>
    </location>
</feature>
<feature type="compositionally biased region" description="Basic and acidic residues" evidence="7">
    <location>
        <begin position="93"/>
        <end position="110"/>
    </location>
</feature>
<dbReference type="PROSITE" id="PS00678">
    <property type="entry name" value="WD_REPEATS_1"/>
    <property type="match status" value="1"/>
</dbReference>
<feature type="region of interest" description="Disordered" evidence="7">
    <location>
        <begin position="1"/>
        <end position="145"/>
    </location>
</feature>
<dbReference type="GO" id="GO:0030674">
    <property type="term" value="F:protein-macromolecule adaptor activity"/>
    <property type="evidence" value="ECO:0007669"/>
    <property type="project" value="TreeGrafter"/>
</dbReference>
<dbReference type="SUPFAM" id="SSF50978">
    <property type="entry name" value="WD40 repeat-like"/>
    <property type="match status" value="1"/>
</dbReference>
<gene>
    <name evidence="8" type="ORF">SLS62_000732</name>
</gene>
<evidence type="ECO:0000313" key="8">
    <source>
        <dbReference type="EMBL" id="KAK7757183.1"/>
    </source>
</evidence>
<dbReference type="GO" id="GO:0005634">
    <property type="term" value="C:nucleus"/>
    <property type="evidence" value="ECO:0007669"/>
    <property type="project" value="TreeGrafter"/>
</dbReference>
<dbReference type="GO" id="GO:0043161">
    <property type="term" value="P:proteasome-mediated ubiquitin-dependent protein catabolic process"/>
    <property type="evidence" value="ECO:0007669"/>
    <property type="project" value="TreeGrafter"/>
</dbReference>
<dbReference type="Proteomes" id="UP001320420">
    <property type="component" value="Unassembled WGS sequence"/>
</dbReference>
<keyword evidence="3" id="KW-0677">Repeat</keyword>
<comment type="pathway">
    <text evidence="1">Protein modification; protein ubiquitination.</text>
</comment>
<evidence type="ECO:0000256" key="7">
    <source>
        <dbReference type="SAM" id="MobiDB-lite"/>
    </source>
</evidence>
<keyword evidence="4" id="KW-0833">Ubl conjugation pathway</keyword>
<name>A0AAN9UZG2_9PEZI</name>
<dbReference type="InterPro" id="IPR036322">
    <property type="entry name" value="WD40_repeat_dom_sf"/>
</dbReference>
<sequence length="794" mass="85997">MAGKTATTPANGHNTSTTRENASARLLSPPRVSSGKEKRNPSITPRKFRRFFTPRSRVSSHISPARKALRDLAAPAVNQRYQTPAPSSPLKPVSEEQVRDDYNDSQDDRSAKRRKVRHHTPDSSPCRPPFLDSNTPRSSPSSASAFKRGLLSPIRSLRSSQESVVSDEDGSDDELMNDHTQPAKRITPLTSRGLAGQLLQRQAGGMPRAGRSYMSYPAADWRIDTADFSSRPEDIHSCVSHEGPGRCIPFCTATCHTNGLTAVGDEEGRVRLLDSSGDPSHPFSDIHLTFQAHPNAIIDIAFSEDDYLLATASGDQTGRVIDMMTQTPIAVLQHHTASLKQVRFQPGKANGSVLATSSRDGSVQIWDLRCFGGPVQDILMPQTRESSLGFRRPPAKHGCAVNSLYNAHARTQRQTQQACTVGPGDTPSRGELPGRVGDVSVTALQFLPPGREFLLLTACESDAAIKLWDVRSIHTSRQKTGTPLSVTTPPVSHSTWRPFGISSLALNTDATRLYAVCKDNTVYAYSTAHLMLGHAPELSSTARRNGGEPARRRYGAVTQQGLGPLYGFRHPLFHATSFYVKCAVRPARDGRSELLAVGSSDSCAILFPTDERHFVQDVASSMESLSLEHSTIATSTNAPAPDLPNNNSFDFGSANGRLPPRRTLFRASAATTATSTTTTTNDSSNSNSKNKTTSANMMAAARAAQQQDTIPIVRTTGTPLVRGHDREVGAVAWTNAGRLVTVGDDFSIRRWGEDDRAGAADLRTGGETGGRRWGCGWADVGHGWDDDDDDDDED</sequence>
<dbReference type="AlphaFoldDB" id="A0AAN9UZG2"/>
<evidence type="ECO:0000256" key="3">
    <source>
        <dbReference type="ARBA" id="ARBA00022737"/>
    </source>
</evidence>